<gene>
    <name evidence="2" type="primary">Dgri\GH22632</name>
    <name evidence="2" type="ORF">Dgri_GH22632</name>
</gene>
<evidence type="ECO:0000256" key="1">
    <source>
        <dbReference type="SAM" id="MobiDB-lite"/>
    </source>
</evidence>
<dbReference type="AlphaFoldDB" id="B4JVP0"/>
<reference evidence="2 3" key="1">
    <citation type="journal article" date="2007" name="Nature">
        <title>Evolution of genes and genomes on the Drosophila phylogeny.</title>
        <authorList>
            <consortium name="Drosophila 12 Genomes Consortium"/>
            <person name="Clark A.G."/>
            <person name="Eisen M.B."/>
            <person name="Smith D.R."/>
            <person name="Bergman C.M."/>
            <person name="Oliver B."/>
            <person name="Markow T.A."/>
            <person name="Kaufman T.C."/>
            <person name="Kellis M."/>
            <person name="Gelbart W."/>
            <person name="Iyer V.N."/>
            <person name="Pollard D.A."/>
            <person name="Sackton T.B."/>
            <person name="Larracuente A.M."/>
            <person name="Singh N.D."/>
            <person name="Abad J.P."/>
            <person name="Abt D.N."/>
            <person name="Adryan B."/>
            <person name="Aguade M."/>
            <person name="Akashi H."/>
            <person name="Anderson W.W."/>
            <person name="Aquadro C.F."/>
            <person name="Ardell D.H."/>
            <person name="Arguello R."/>
            <person name="Artieri C.G."/>
            <person name="Barbash D.A."/>
            <person name="Barker D."/>
            <person name="Barsanti P."/>
            <person name="Batterham P."/>
            <person name="Batzoglou S."/>
            <person name="Begun D."/>
            <person name="Bhutkar A."/>
            <person name="Blanco E."/>
            <person name="Bosak S.A."/>
            <person name="Bradley R.K."/>
            <person name="Brand A.D."/>
            <person name="Brent M.R."/>
            <person name="Brooks A.N."/>
            <person name="Brown R.H."/>
            <person name="Butlin R.K."/>
            <person name="Caggese C."/>
            <person name="Calvi B.R."/>
            <person name="Bernardo de Carvalho A."/>
            <person name="Caspi A."/>
            <person name="Castrezana S."/>
            <person name="Celniker S.E."/>
            <person name="Chang J.L."/>
            <person name="Chapple C."/>
            <person name="Chatterji S."/>
            <person name="Chinwalla A."/>
            <person name="Civetta A."/>
            <person name="Clifton S.W."/>
            <person name="Comeron J.M."/>
            <person name="Costello J.C."/>
            <person name="Coyne J.A."/>
            <person name="Daub J."/>
            <person name="David R.G."/>
            <person name="Delcher A.L."/>
            <person name="Delehaunty K."/>
            <person name="Do C.B."/>
            <person name="Ebling H."/>
            <person name="Edwards K."/>
            <person name="Eickbush T."/>
            <person name="Evans J.D."/>
            <person name="Filipski A."/>
            <person name="Findeiss S."/>
            <person name="Freyhult E."/>
            <person name="Fulton L."/>
            <person name="Fulton R."/>
            <person name="Garcia A.C."/>
            <person name="Gardiner A."/>
            <person name="Garfield D.A."/>
            <person name="Garvin B.E."/>
            <person name="Gibson G."/>
            <person name="Gilbert D."/>
            <person name="Gnerre S."/>
            <person name="Godfrey J."/>
            <person name="Good R."/>
            <person name="Gotea V."/>
            <person name="Gravely B."/>
            <person name="Greenberg A.J."/>
            <person name="Griffiths-Jones S."/>
            <person name="Gross S."/>
            <person name="Guigo R."/>
            <person name="Gustafson E.A."/>
            <person name="Haerty W."/>
            <person name="Hahn M.W."/>
            <person name="Halligan D.L."/>
            <person name="Halpern A.L."/>
            <person name="Halter G.M."/>
            <person name="Han M.V."/>
            <person name="Heger A."/>
            <person name="Hillier L."/>
            <person name="Hinrichs A.S."/>
            <person name="Holmes I."/>
            <person name="Hoskins R.A."/>
            <person name="Hubisz M.J."/>
            <person name="Hultmark D."/>
            <person name="Huntley M.A."/>
            <person name="Jaffe D.B."/>
            <person name="Jagadeeshan S."/>
            <person name="Jeck W.R."/>
            <person name="Johnson J."/>
            <person name="Jones C.D."/>
            <person name="Jordan W.C."/>
            <person name="Karpen G.H."/>
            <person name="Kataoka E."/>
            <person name="Keightley P.D."/>
            <person name="Kheradpour P."/>
            <person name="Kirkness E.F."/>
            <person name="Koerich L.B."/>
            <person name="Kristiansen K."/>
            <person name="Kudrna D."/>
            <person name="Kulathinal R.J."/>
            <person name="Kumar S."/>
            <person name="Kwok R."/>
            <person name="Lander E."/>
            <person name="Langley C.H."/>
            <person name="Lapoint R."/>
            <person name="Lazzaro B.P."/>
            <person name="Lee S.J."/>
            <person name="Levesque L."/>
            <person name="Li R."/>
            <person name="Lin C.F."/>
            <person name="Lin M.F."/>
            <person name="Lindblad-Toh K."/>
            <person name="Llopart A."/>
            <person name="Long M."/>
            <person name="Low L."/>
            <person name="Lozovsky E."/>
            <person name="Lu J."/>
            <person name="Luo M."/>
            <person name="Machado C.A."/>
            <person name="Makalowski W."/>
            <person name="Marzo M."/>
            <person name="Matsuda M."/>
            <person name="Matzkin L."/>
            <person name="McAllister B."/>
            <person name="McBride C.S."/>
            <person name="McKernan B."/>
            <person name="McKernan K."/>
            <person name="Mendez-Lago M."/>
            <person name="Minx P."/>
            <person name="Mollenhauer M.U."/>
            <person name="Montooth K."/>
            <person name="Mount S.M."/>
            <person name="Mu X."/>
            <person name="Myers E."/>
            <person name="Negre B."/>
            <person name="Newfeld S."/>
            <person name="Nielsen R."/>
            <person name="Noor M.A."/>
            <person name="O'Grady P."/>
            <person name="Pachter L."/>
            <person name="Papaceit M."/>
            <person name="Parisi M.J."/>
            <person name="Parisi M."/>
            <person name="Parts L."/>
            <person name="Pedersen J.S."/>
            <person name="Pesole G."/>
            <person name="Phillippy A.M."/>
            <person name="Ponting C.P."/>
            <person name="Pop M."/>
            <person name="Porcelli D."/>
            <person name="Powell J.R."/>
            <person name="Prohaska S."/>
            <person name="Pruitt K."/>
            <person name="Puig M."/>
            <person name="Quesneville H."/>
            <person name="Ram K.R."/>
            <person name="Rand D."/>
            <person name="Rasmussen M.D."/>
            <person name="Reed L.K."/>
            <person name="Reenan R."/>
            <person name="Reily A."/>
            <person name="Remington K.A."/>
            <person name="Rieger T.T."/>
            <person name="Ritchie M.G."/>
            <person name="Robin C."/>
            <person name="Rogers Y.H."/>
            <person name="Rohde C."/>
            <person name="Rozas J."/>
            <person name="Rubenfield M.J."/>
            <person name="Ruiz A."/>
            <person name="Russo S."/>
            <person name="Salzberg S.L."/>
            <person name="Sanchez-Gracia A."/>
            <person name="Saranga D.J."/>
            <person name="Sato H."/>
            <person name="Schaeffer S.W."/>
            <person name="Schatz M.C."/>
            <person name="Schlenke T."/>
            <person name="Schwartz R."/>
            <person name="Segarra C."/>
            <person name="Singh R.S."/>
            <person name="Sirot L."/>
            <person name="Sirota M."/>
            <person name="Sisneros N.B."/>
            <person name="Smith C.D."/>
            <person name="Smith T.F."/>
            <person name="Spieth J."/>
            <person name="Stage D.E."/>
            <person name="Stark A."/>
            <person name="Stephan W."/>
            <person name="Strausberg R.L."/>
            <person name="Strempel S."/>
            <person name="Sturgill D."/>
            <person name="Sutton G."/>
            <person name="Sutton G.G."/>
            <person name="Tao W."/>
            <person name="Teichmann S."/>
            <person name="Tobari Y.N."/>
            <person name="Tomimura Y."/>
            <person name="Tsolas J.M."/>
            <person name="Valente V.L."/>
            <person name="Venter E."/>
            <person name="Venter J.C."/>
            <person name="Vicario S."/>
            <person name="Vieira F.G."/>
            <person name="Vilella A.J."/>
            <person name="Villasante A."/>
            <person name="Walenz B."/>
            <person name="Wang J."/>
            <person name="Wasserman M."/>
            <person name="Watts T."/>
            <person name="Wilson D."/>
            <person name="Wilson R.K."/>
            <person name="Wing R.A."/>
            <person name="Wolfner M.F."/>
            <person name="Wong A."/>
            <person name="Wong G.K."/>
            <person name="Wu C.I."/>
            <person name="Wu G."/>
            <person name="Yamamoto D."/>
            <person name="Yang H.P."/>
            <person name="Yang S.P."/>
            <person name="Yorke J.A."/>
            <person name="Yoshida K."/>
            <person name="Zdobnov E."/>
            <person name="Zhang P."/>
            <person name="Zhang Y."/>
            <person name="Zimin A.V."/>
            <person name="Baldwin J."/>
            <person name="Abdouelleil A."/>
            <person name="Abdulkadir J."/>
            <person name="Abebe A."/>
            <person name="Abera B."/>
            <person name="Abreu J."/>
            <person name="Acer S.C."/>
            <person name="Aftuck L."/>
            <person name="Alexander A."/>
            <person name="An P."/>
            <person name="Anderson E."/>
            <person name="Anderson S."/>
            <person name="Arachi H."/>
            <person name="Azer M."/>
            <person name="Bachantsang P."/>
            <person name="Barry A."/>
            <person name="Bayul T."/>
            <person name="Berlin A."/>
            <person name="Bessette D."/>
            <person name="Bloom T."/>
            <person name="Blye J."/>
            <person name="Boguslavskiy L."/>
            <person name="Bonnet C."/>
            <person name="Boukhgalter B."/>
            <person name="Bourzgui I."/>
            <person name="Brown A."/>
            <person name="Cahill P."/>
            <person name="Channer S."/>
            <person name="Cheshatsang Y."/>
            <person name="Chuda L."/>
            <person name="Citroen M."/>
            <person name="Collymore A."/>
            <person name="Cooke P."/>
            <person name="Costello M."/>
            <person name="D'Aco K."/>
            <person name="Daza R."/>
            <person name="De Haan G."/>
            <person name="DeGray S."/>
            <person name="DeMaso C."/>
            <person name="Dhargay N."/>
            <person name="Dooley K."/>
            <person name="Dooley E."/>
            <person name="Doricent M."/>
            <person name="Dorje P."/>
            <person name="Dorjee K."/>
            <person name="Dupes A."/>
            <person name="Elong R."/>
            <person name="Falk J."/>
            <person name="Farina A."/>
            <person name="Faro S."/>
            <person name="Ferguson D."/>
            <person name="Fisher S."/>
            <person name="Foley C.D."/>
            <person name="Franke A."/>
            <person name="Friedrich D."/>
            <person name="Gadbois L."/>
            <person name="Gearin G."/>
            <person name="Gearin C.R."/>
            <person name="Giannoukos G."/>
            <person name="Goode T."/>
            <person name="Graham J."/>
            <person name="Grandbois E."/>
            <person name="Grewal S."/>
            <person name="Gyaltsen K."/>
            <person name="Hafez N."/>
            <person name="Hagos B."/>
            <person name="Hall J."/>
            <person name="Henson C."/>
            <person name="Hollinger A."/>
            <person name="Honan T."/>
            <person name="Huard M.D."/>
            <person name="Hughes L."/>
            <person name="Hurhula B."/>
            <person name="Husby M.E."/>
            <person name="Kamat A."/>
            <person name="Kanga B."/>
            <person name="Kashin S."/>
            <person name="Khazanovich D."/>
            <person name="Kisner P."/>
            <person name="Lance K."/>
            <person name="Lara M."/>
            <person name="Lee W."/>
            <person name="Lennon N."/>
            <person name="Letendre F."/>
            <person name="LeVine R."/>
            <person name="Lipovsky A."/>
            <person name="Liu X."/>
            <person name="Liu J."/>
            <person name="Liu S."/>
            <person name="Lokyitsang T."/>
            <person name="Lokyitsang Y."/>
            <person name="Lubonja R."/>
            <person name="Lui A."/>
            <person name="MacDonald P."/>
            <person name="Magnisalis V."/>
            <person name="Maru K."/>
            <person name="Matthews C."/>
            <person name="McCusker W."/>
            <person name="McDonough S."/>
            <person name="Mehta T."/>
            <person name="Meldrim J."/>
            <person name="Meneus L."/>
            <person name="Mihai O."/>
            <person name="Mihalev A."/>
            <person name="Mihova T."/>
            <person name="Mittelman R."/>
            <person name="Mlenga V."/>
            <person name="Montmayeur A."/>
            <person name="Mulrain L."/>
            <person name="Navidi A."/>
            <person name="Naylor J."/>
            <person name="Negash T."/>
            <person name="Nguyen T."/>
            <person name="Nguyen N."/>
            <person name="Nicol R."/>
            <person name="Norbu C."/>
            <person name="Norbu N."/>
            <person name="Novod N."/>
            <person name="O'Neill B."/>
            <person name="Osman S."/>
            <person name="Markiewicz E."/>
            <person name="Oyono O.L."/>
            <person name="Patti C."/>
            <person name="Phunkhang P."/>
            <person name="Pierre F."/>
            <person name="Priest M."/>
            <person name="Raghuraman S."/>
            <person name="Rege F."/>
            <person name="Reyes R."/>
            <person name="Rise C."/>
            <person name="Rogov P."/>
            <person name="Ross K."/>
            <person name="Ryan E."/>
            <person name="Settipalli S."/>
            <person name="Shea T."/>
            <person name="Sherpa N."/>
            <person name="Shi L."/>
            <person name="Shih D."/>
            <person name="Sparrow T."/>
            <person name="Spaulding J."/>
            <person name="Stalker J."/>
            <person name="Stange-Thomann N."/>
            <person name="Stavropoulos S."/>
            <person name="Stone C."/>
            <person name="Strader C."/>
            <person name="Tesfaye S."/>
            <person name="Thomson T."/>
            <person name="Thoulutsang Y."/>
            <person name="Thoulutsang D."/>
            <person name="Topham K."/>
            <person name="Topping I."/>
            <person name="Tsamla T."/>
            <person name="Vassiliev H."/>
            <person name="Vo A."/>
            <person name="Wangchuk T."/>
            <person name="Wangdi T."/>
            <person name="Weiand M."/>
            <person name="Wilkinson J."/>
            <person name="Wilson A."/>
            <person name="Yadav S."/>
            <person name="Young G."/>
            <person name="Yu Q."/>
            <person name="Zembek L."/>
            <person name="Zhong D."/>
            <person name="Zimmer A."/>
            <person name="Zwirko Z."/>
            <person name="Jaffe D.B."/>
            <person name="Alvarez P."/>
            <person name="Brockman W."/>
            <person name="Butler J."/>
            <person name="Chin C."/>
            <person name="Gnerre S."/>
            <person name="Grabherr M."/>
            <person name="Kleber M."/>
            <person name="Mauceli E."/>
            <person name="MacCallum I."/>
        </authorList>
    </citation>
    <scope>NUCLEOTIDE SEQUENCE [LARGE SCALE GENOMIC DNA]</scope>
    <source>
        <strain evidence="3">Tucson 15287-2541.00</strain>
    </source>
</reference>
<dbReference type="Proteomes" id="UP000001070">
    <property type="component" value="Unassembled WGS sequence"/>
</dbReference>
<dbReference type="eggNOG" id="KOG2178">
    <property type="taxonomic scope" value="Eukaryota"/>
</dbReference>
<evidence type="ECO:0000313" key="3">
    <source>
        <dbReference type="Proteomes" id="UP000001070"/>
    </source>
</evidence>
<dbReference type="OrthoDB" id="24581at2759"/>
<keyword evidence="3" id="KW-1185">Reference proteome</keyword>
<dbReference type="PhylomeDB" id="B4JVP0"/>
<organism evidence="3">
    <name type="scientific">Drosophila grimshawi</name>
    <name type="common">Hawaiian fruit fly</name>
    <name type="synonym">Idiomyia grimshawi</name>
    <dbReference type="NCBI Taxonomy" id="7222"/>
    <lineage>
        <taxon>Eukaryota</taxon>
        <taxon>Metazoa</taxon>
        <taxon>Ecdysozoa</taxon>
        <taxon>Arthropoda</taxon>
        <taxon>Hexapoda</taxon>
        <taxon>Insecta</taxon>
        <taxon>Pterygota</taxon>
        <taxon>Neoptera</taxon>
        <taxon>Endopterygota</taxon>
        <taxon>Diptera</taxon>
        <taxon>Brachycera</taxon>
        <taxon>Muscomorpha</taxon>
        <taxon>Ephydroidea</taxon>
        <taxon>Drosophilidae</taxon>
        <taxon>Drosophila</taxon>
        <taxon>Hawaiian Drosophila</taxon>
    </lineage>
</organism>
<name>B4JVP0_DROGR</name>
<dbReference type="HOGENOM" id="CLU_190932_0_0_1"/>
<dbReference type="EMBL" id="CH916375">
    <property type="protein sequence ID" value="EDV98508.1"/>
    <property type="molecule type" value="Genomic_DNA"/>
</dbReference>
<dbReference type="OMA" id="EMRWWCL"/>
<protein>
    <submittedName>
        <fullName evidence="2">GH22632</fullName>
    </submittedName>
</protein>
<feature type="compositionally biased region" description="Polar residues" evidence="1">
    <location>
        <begin position="1"/>
        <end position="17"/>
    </location>
</feature>
<accession>B4JVP0</accession>
<evidence type="ECO:0000313" key="2">
    <source>
        <dbReference type="EMBL" id="EDV98508.1"/>
    </source>
</evidence>
<sequence length="85" mass="8891">MSSPHDITKATSAQSVPGASAAEATSGPSYHGSYFDEQENHLLNVNNARQKLASNGSASSAPGPGILTNGTASDIEMRWWCILKT</sequence>
<feature type="region of interest" description="Disordered" evidence="1">
    <location>
        <begin position="1"/>
        <end position="34"/>
    </location>
</feature>
<proteinExistence type="predicted"/>